<accession>A0A210Q9I9</accession>
<name>A0A210Q9I9_MIZYE</name>
<keyword evidence="3" id="KW-1185">Reference proteome</keyword>
<gene>
    <name evidence="2" type="ORF">KP79_PYT19316</name>
</gene>
<comment type="caution">
    <text evidence="2">The sequence shown here is derived from an EMBL/GenBank/DDBJ whole genome shotgun (WGS) entry which is preliminary data.</text>
</comment>
<dbReference type="AlphaFoldDB" id="A0A210Q9I9"/>
<feature type="region of interest" description="Disordered" evidence="1">
    <location>
        <begin position="77"/>
        <end position="101"/>
    </location>
</feature>
<evidence type="ECO:0000313" key="2">
    <source>
        <dbReference type="EMBL" id="OWF45403.1"/>
    </source>
</evidence>
<dbReference type="EMBL" id="NEDP02004513">
    <property type="protein sequence ID" value="OWF45403.1"/>
    <property type="molecule type" value="Genomic_DNA"/>
</dbReference>
<reference evidence="2 3" key="1">
    <citation type="journal article" date="2017" name="Nat. Ecol. Evol.">
        <title>Scallop genome provides insights into evolution of bilaterian karyotype and development.</title>
        <authorList>
            <person name="Wang S."/>
            <person name="Zhang J."/>
            <person name="Jiao W."/>
            <person name="Li J."/>
            <person name="Xun X."/>
            <person name="Sun Y."/>
            <person name="Guo X."/>
            <person name="Huan P."/>
            <person name="Dong B."/>
            <person name="Zhang L."/>
            <person name="Hu X."/>
            <person name="Sun X."/>
            <person name="Wang J."/>
            <person name="Zhao C."/>
            <person name="Wang Y."/>
            <person name="Wang D."/>
            <person name="Huang X."/>
            <person name="Wang R."/>
            <person name="Lv J."/>
            <person name="Li Y."/>
            <person name="Zhang Z."/>
            <person name="Liu B."/>
            <person name="Lu W."/>
            <person name="Hui Y."/>
            <person name="Liang J."/>
            <person name="Zhou Z."/>
            <person name="Hou R."/>
            <person name="Li X."/>
            <person name="Liu Y."/>
            <person name="Li H."/>
            <person name="Ning X."/>
            <person name="Lin Y."/>
            <person name="Zhao L."/>
            <person name="Xing Q."/>
            <person name="Dou J."/>
            <person name="Li Y."/>
            <person name="Mao J."/>
            <person name="Guo H."/>
            <person name="Dou H."/>
            <person name="Li T."/>
            <person name="Mu C."/>
            <person name="Jiang W."/>
            <person name="Fu Q."/>
            <person name="Fu X."/>
            <person name="Miao Y."/>
            <person name="Liu J."/>
            <person name="Yu Q."/>
            <person name="Li R."/>
            <person name="Liao H."/>
            <person name="Li X."/>
            <person name="Kong Y."/>
            <person name="Jiang Z."/>
            <person name="Chourrout D."/>
            <person name="Li R."/>
            <person name="Bao Z."/>
        </authorList>
    </citation>
    <scope>NUCLEOTIDE SEQUENCE [LARGE SCALE GENOMIC DNA]</scope>
    <source>
        <strain evidence="2 3">PY_sf001</strain>
    </source>
</reference>
<evidence type="ECO:0000256" key="1">
    <source>
        <dbReference type="SAM" id="MobiDB-lite"/>
    </source>
</evidence>
<evidence type="ECO:0000313" key="3">
    <source>
        <dbReference type="Proteomes" id="UP000242188"/>
    </source>
</evidence>
<proteinExistence type="predicted"/>
<feature type="compositionally biased region" description="Polar residues" evidence="1">
    <location>
        <begin position="77"/>
        <end position="86"/>
    </location>
</feature>
<dbReference type="OrthoDB" id="6195556at2759"/>
<sequence length="265" mass="28485">MCIGTVYAQLPPMFEQMAMAMAGGGGQGAGAMNPLMLSAMMNPTAGGETSAAFNEMAMMNMMMNGNANAGSMLDTQSRVPTNSNDTSARRGMVRPPVPVNRGPNINDIMSMMMLSNSGGTPSTDTLQKMGAMRALQQSNTRVLNPSLRPNQLMDLTRDGAGVSAVLARQICPPQRCPFRAPCESPIITYKPDTFFVCPDCPKCPFEIMMGVMNPSANSMSSMGRRTLPMMRRNMLGRQRMGRQMPMRVFPMGSQTGSRNATASAA</sequence>
<dbReference type="Proteomes" id="UP000242188">
    <property type="component" value="Unassembled WGS sequence"/>
</dbReference>
<organism evidence="2 3">
    <name type="scientific">Mizuhopecten yessoensis</name>
    <name type="common">Japanese scallop</name>
    <name type="synonym">Patinopecten yessoensis</name>
    <dbReference type="NCBI Taxonomy" id="6573"/>
    <lineage>
        <taxon>Eukaryota</taxon>
        <taxon>Metazoa</taxon>
        <taxon>Spiralia</taxon>
        <taxon>Lophotrochozoa</taxon>
        <taxon>Mollusca</taxon>
        <taxon>Bivalvia</taxon>
        <taxon>Autobranchia</taxon>
        <taxon>Pteriomorphia</taxon>
        <taxon>Pectinida</taxon>
        <taxon>Pectinoidea</taxon>
        <taxon>Pectinidae</taxon>
        <taxon>Mizuhopecten</taxon>
    </lineage>
</organism>
<protein>
    <submittedName>
        <fullName evidence="2">Uncharacterized protein</fullName>
    </submittedName>
</protein>
<feature type="compositionally biased region" description="Low complexity" evidence="1">
    <location>
        <begin position="89"/>
        <end position="101"/>
    </location>
</feature>